<dbReference type="RefSeq" id="WP_216515989.1">
    <property type="nucleotide sequence ID" value="NZ_JAHLPM010000001.1"/>
</dbReference>
<gene>
    <name evidence="2" type="ORF">KQI42_01360</name>
</gene>
<name>A0ABS6E165_9FIRM</name>
<dbReference type="Pfam" id="PF03551">
    <property type="entry name" value="PadR"/>
    <property type="match status" value="1"/>
</dbReference>
<proteinExistence type="predicted"/>
<evidence type="ECO:0000313" key="2">
    <source>
        <dbReference type="EMBL" id="MBU5436633.1"/>
    </source>
</evidence>
<dbReference type="InterPro" id="IPR005149">
    <property type="entry name" value="Tscrpt_reg_PadR_N"/>
</dbReference>
<keyword evidence="3" id="KW-1185">Reference proteome</keyword>
<sequence>MGVNRNLITGSTTMLVLSLLEDKDMYGYLMIEELAKRSDNTFSLKAGTLYPILHSLEEQGMVQSYDKEADSTRVRKYYSITKKGKKMLAEKKAEWKFYVSAVDQVLQRGVDFGTI</sequence>
<evidence type="ECO:0000313" key="3">
    <source>
        <dbReference type="Proteomes" id="UP000749471"/>
    </source>
</evidence>
<evidence type="ECO:0000259" key="1">
    <source>
        <dbReference type="Pfam" id="PF03551"/>
    </source>
</evidence>
<comment type="caution">
    <text evidence="2">The sequence shown here is derived from an EMBL/GenBank/DDBJ whole genome shotgun (WGS) entry which is preliminary data.</text>
</comment>
<reference evidence="2 3" key="1">
    <citation type="submission" date="2021-06" db="EMBL/GenBank/DDBJ databases">
        <authorList>
            <person name="Sun Q."/>
            <person name="Li D."/>
        </authorList>
    </citation>
    <scope>NUCLEOTIDE SEQUENCE [LARGE SCALE GENOMIC DNA]</scope>
    <source>
        <strain evidence="2 3">MSJ-40</strain>
    </source>
</reference>
<protein>
    <submittedName>
        <fullName evidence="2">Helix-turn-helix transcriptional regulator</fullName>
    </submittedName>
</protein>
<accession>A0ABS6E165</accession>
<dbReference type="Proteomes" id="UP000749471">
    <property type="component" value="Unassembled WGS sequence"/>
</dbReference>
<dbReference type="PANTHER" id="PTHR43252:SF7">
    <property type="entry name" value="TRANSCRIPTIONAL REGULATOR YQJI"/>
    <property type="match status" value="1"/>
</dbReference>
<organism evidence="2 3">
    <name type="scientific">Tissierella simiarum</name>
    <dbReference type="NCBI Taxonomy" id="2841534"/>
    <lineage>
        <taxon>Bacteria</taxon>
        <taxon>Bacillati</taxon>
        <taxon>Bacillota</taxon>
        <taxon>Tissierellia</taxon>
        <taxon>Tissierellales</taxon>
        <taxon>Tissierellaceae</taxon>
        <taxon>Tissierella</taxon>
    </lineage>
</organism>
<feature type="domain" description="Transcription regulator PadR N-terminal" evidence="1">
    <location>
        <begin position="16"/>
        <end position="90"/>
    </location>
</feature>
<dbReference type="PANTHER" id="PTHR43252">
    <property type="entry name" value="TRANSCRIPTIONAL REGULATOR YQJI"/>
    <property type="match status" value="1"/>
</dbReference>
<dbReference type="EMBL" id="JAHLPM010000001">
    <property type="protein sequence ID" value="MBU5436633.1"/>
    <property type="molecule type" value="Genomic_DNA"/>
</dbReference>